<proteinExistence type="predicted"/>
<reference evidence="1" key="2">
    <citation type="journal article" date="2020" name="Nat. Commun.">
        <title>Large-scale genome sequencing of mycorrhizal fungi provides insights into the early evolution of symbiotic traits.</title>
        <authorList>
            <person name="Miyauchi S."/>
            <person name="Kiss E."/>
            <person name="Kuo A."/>
            <person name="Drula E."/>
            <person name="Kohler A."/>
            <person name="Sanchez-Garcia M."/>
            <person name="Morin E."/>
            <person name="Andreopoulos B."/>
            <person name="Barry K.W."/>
            <person name="Bonito G."/>
            <person name="Buee M."/>
            <person name="Carver A."/>
            <person name="Chen C."/>
            <person name="Cichocki N."/>
            <person name="Clum A."/>
            <person name="Culley D."/>
            <person name="Crous P.W."/>
            <person name="Fauchery L."/>
            <person name="Girlanda M."/>
            <person name="Hayes R.D."/>
            <person name="Keri Z."/>
            <person name="LaButti K."/>
            <person name="Lipzen A."/>
            <person name="Lombard V."/>
            <person name="Magnuson J."/>
            <person name="Maillard F."/>
            <person name="Murat C."/>
            <person name="Nolan M."/>
            <person name="Ohm R.A."/>
            <person name="Pangilinan J."/>
            <person name="Pereira M.F."/>
            <person name="Perotto S."/>
            <person name="Peter M."/>
            <person name="Pfister S."/>
            <person name="Riley R."/>
            <person name="Sitrit Y."/>
            <person name="Stielow J.B."/>
            <person name="Szollosi G."/>
            <person name="Zifcakova L."/>
            <person name="Stursova M."/>
            <person name="Spatafora J.W."/>
            <person name="Tedersoo L."/>
            <person name="Vaario L.M."/>
            <person name="Yamada A."/>
            <person name="Yan M."/>
            <person name="Wang P."/>
            <person name="Xu J."/>
            <person name="Bruns T."/>
            <person name="Baldrian P."/>
            <person name="Vilgalys R."/>
            <person name="Dunand C."/>
            <person name="Henrissat B."/>
            <person name="Grigoriev I.V."/>
            <person name="Hibbett D."/>
            <person name="Nagy L.G."/>
            <person name="Martin F.M."/>
        </authorList>
    </citation>
    <scope>NUCLEOTIDE SEQUENCE</scope>
    <source>
        <strain evidence="1">Prilba</strain>
    </source>
</reference>
<dbReference type="EMBL" id="WHVB01000022">
    <property type="protein sequence ID" value="KAF8471585.1"/>
    <property type="molecule type" value="Genomic_DNA"/>
</dbReference>
<evidence type="ECO:0000313" key="3">
    <source>
        <dbReference type="Proteomes" id="UP000759537"/>
    </source>
</evidence>
<protein>
    <submittedName>
        <fullName evidence="1">Uncharacterized protein</fullName>
    </submittedName>
</protein>
<reference evidence="1" key="1">
    <citation type="submission" date="2019-10" db="EMBL/GenBank/DDBJ databases">
        <authorList>
            <consortium name="DOE Joint Genome Institute"/>
            <person name="Kuo A."/>
            <person name="Miyauchi S."/>
            <person name="Kiss E."/>
            <person name="Drula E."/>
            <person name="Kohler A."/>
            <person name="Sanchez-Garcia M."/>
            <person name="Andreopoulos B."/>
            <person name="Barry K.W."/>
            <person name="Bonito G."/>
            <person name="Buee M."/>
            <person name="Carver A."/>
            <person name="Chen C."/>
            <person name="Cichocki N."/>
            <person name="Clum A."/>
            <person name="Culley D."/>
            <person name="Crous P.W."/>
            <person name="Fauchery L."/>
            <person name="Girlanda M."/>
            <person name="Hayes R."/>
            <person name="Keri Z."/>
            <person name="LaButti K."/>
            <person name="Lipzen A."/>
            <person name="Lombard V."/>
            <person name="Magnuson J."/>
            <person name="Maillard F."/>
            <person name="Morin E."/>
            <person name="Murat C."/>
            <person name="Nolan M."/>
            <person name="Ohm R."/>
            <person name="Pangilinan J."/>
            <person name="Pereira M."/>
            <person name="Perotto S."/>
            <person name="Peter M."/>
            <person name="Riley R."/>
            <person name="Sitrit Y."/>
            <person name="Stielow B."/>
            <person name="Szollosi G."/>
            <person name="Zifcakova L."/>
            <person name="Stursova M."/>
            <person name="Spatafora J.W."/>
            <person name="Tedersoo L."/>
            <person name="Vaario L.-M."/>
            <person name="Yamada A."/>
            <person name="Yan M."/>
            <person name="Wang P."/>
            <person name="Xu J."/>
            <person name="Bruns T."/>
            <person name="Baldrian P."/>
            <person name="Vilgalys R."/>
            <person name="Henrissat B."/>
            <person name="Grigoriev I.V."/>
            <person name="Hibbett D."/>
            <person name="Nagy L.G."/>
            <person name="Martin F.M."/>
        </authorList>
    </citation>
    <scope>NUCLEOTIDE SEQUENCE</scope>
    <source>
        <strain evidence="1">Prilba</strain>
    </source>
</reference>
<accession>A0A9P5JU66</accession>
<dbReference type="Proteomes" id="UP000759537">
    <property type="component" value="Unassembled WGS sequence"/>
</dbReference>
<sequence length="222" mass="24171">MPLVCSVIPSVIDDVTHAHMYLGHQTERMYGHVADIGPNPASNEALLPQGPPIDGWENALPLDISAPINYLEVNIEARYLFEPPGEYPSSLSTIRATPHLESPIISTHGEDSPVAHHWNTAFMSQTTFIPSILRGSEGSLPASVTSNEDPRDHIFAGVDTNCNWNQEDVSMDAPLDHRPQIAPPAGYCAVSRTNGIKRDDTAVPDIWKGTHRRVTEIAPATG</sequence>
<organism evidence="1 3">
    <name type="scientific">Russula ochroleuca</name>
    <dbReference type="NCBI Taxonomy" id="152965"/>
    <lineage>
        <taxon>Eukaryota</taxon>
        <taxon>Fungi</taxon>
        <taxon>Dikarya</taxon>
        <taxon>Basidiomycota</taxon>
        <taxon>Agaricomycotina</taxon>
        <taxon>Agaricomycetes</taxon>
        <taxon>Russulales</taxon>
        <taxon>Russulaceae</taxon>
        <taxon>Russula</taxon>
    </lineage>
</organism>
<evidence type="ECO:0000313" key="1">
    <source>
        <dbReference type="EMBL" id="KAF8462198.1"/>
    </source>
</evidence>
<dbReference type="EMBL" id="WHVB01000100">
    <property type="protein sequence ID" value="KAF8462198.1"/>
    <property type="molecule type" value="Genomic_DNA"/>
</dbReference>
<comment type="caution">
    <text evidence="1">The sequence shown here is derived from an EMBL/GenBank/DDBJ whole genome shotgun (WGS) entry which is preliminary data.</text>
</comment>
<keyword evidence="3" id="KW-1185">Reference proteome</keyword>
<gene>
    <name evidence="2" type="ORF">DFH94DRAFT_684748</name>
    <name evidence="1" type="ORF">DFH94DRAFT_799962</name>
</gene>
<name>A0A9P5JU66_9AGAM</name>
<evidence type="ECO:0000313" key="2">
    <source>
        <dbReference type="EMBL" id="KAF8471585.1"/>
    </source>
</evidence>
<dbReference type="AlphaFoldDB" id="A0A9P5JU66"/>
<dbReference type="OrthoDB" id="3311474at2759"/>